<dbReference type="Proteomes" id="UP000244527">
    <property type="component" value="Chromosome"/>
</dbReference>
<keyword evidence="5" id="KW-1185">Reference proteome</keyword>
<evidence type="ECO:0000256" key="2">
    <source>
        <dbReference type="RuleBase" id="RU003875"/>
    </source>
</evidence>
<dbReference type="InterPro" id="IPR002177">
    <property type="entry name" value="DPS_DNA-bd"/>
</dbReference>
<feature type="domain" description="Ferritin/DPS" evidence="3">
    <location>
        <begin position="18"/>
        <end position="158"/>
    </location>
</feature>
<evidence type="ECO:0000256" key="1">
    <source>
        <dbReference type="ARBA" id="ARBA00009497"/>
    </source>
</evidence>
<proteinExistence type="inferred from homology"/>
<dbReference type="SUPFAM" id="SSF47240">
    <property type="entry name" value="Ferritin-like"/>
    <property type="match status" value="1"/>
</dbReference>
<accession>A0A2S1LHE0</accession>
<dbReference type="PIRSF" id="PIRSF005900">
    <property type="entry name" value="Dps"/>
    <property type="match status" value="1"/>
</dbReference>
<name>A0A2S1LHE0_9FLAO</name>
<dbReference type="OrthoDB" id="9797023at2"/>
<dbReference type="CDD" id="cd01043">
    <property type="entry name" value="DPS"/>
    <property type="match status" value="1"/>
</dbReference>
<dbReference type="AlphaFoldDB" id="A0A2S1LHE0"/>
<evidence type="ECO:0000313" key="4">
    <source>
        <dbReference type="EMBL" id="AWG23205.1"/>
    </source>
</evidence>
<dbReference type="EMBL" id="CP020918">
    <property type="protein sequence ID" value="AWG23205.1"/>
    <property type="molecule type" value="Genomic_DNA"/>
</dbReference>
<evidence type="ECO:0000313" key="5">
    <source>
        <dbReference type="Proteomes" id="UP000244527"/>
    </source>
</evidence>
<reference evidence="4 5" key="1">
    <citation type="submission" date="2017-04" db="EMBL/GenBank/DDBJ databases">
        <title>Compelte genome sequence of WV33.</title>
        <authorList>
            <person name="Lee P.C."/>
        </authorList>
    </citation>
    <scope>NUCLEOTIDE SEQUENCE [LARGE SCALE GENOMIC DNA]</scope>
    <source>
        <strain evidence="4 5">WV33</strain>
    </source>
</reference>
<dbReference type="PROSITE" id="PS00818">
    <property type="entry name" value="DPS_1"/>
    <property type="match status" value="1"/>
</dbReference>
<dbReference type="PANTHER" id="PTHR42932">
    <property type="entry name" value="GENERAL STRESS PROTEIN 20U"/>
    <property type="match status" value="1"/>
</dbReference>
<dbReference type="InterPro" id="IPR012347">
    <property type="entry name" value="Ferritin-like"/>
</dbReference>
<organism evidence="4 5">
    <name type="scientific">Flavobacterium faecale</name>
    <dbReference type="NCBI Taxonomy" id="1355330"/>
    <lineage>
        <taxon>Bacteria</taxon>
        <taxon>Pseudomonadati</taxon>
        <taxon>Bacteroidota</taxon>
        <taxon>Flavobacteriia</taxon>
        <taxon>Flavobacteriales</taxon>
        <taxon>Flavobacteriaceae</taxon>
        <taxon>Flavobacterium</taxon>
    </lineage>
</organism>
<dbReference type="KEGG" id="ffa:FFWV33_17555"/>
<dbReference type="PANTHER" id="PTHR42932:SF3">
    <property type="entry name" value="DNA PROTECTION DURING STARVATION PROTEIN"/>
    <property type="match status" value="1"/>
</dbReference>
<dbReference type="GO" id="GO:0016722">
    <property type="term" value="F:oxidoreductase activity, acting on metal ions"/>
    <property type="evidence" value="ECO:0007669"/>
    <property type="project" value="InterPro"/>
</dbReference>
<dbReference type="InterPro" id="IPR023188">
    <property type="entry name" value="DPS_DNA-bd_CS"/>
</dbReference>
<dbReference type="PRINTS" id="PR01346">
    <property type="entry name" value="HELNAPAPROT"/>
</dbReference>
<dbReference type="Pfam" id="PF00210">
    <property type="entry name" value="Ferritin"/>
    <property type="match status" value="1"/>
</dbReference>
<sequence>MKTPNIGISTENRQAIADQLSKILADEFILYSKTLNFHWNIEGADFHSVHLYLETLYQEQQETVDTVAEKIRALGHYAPATLKKYLELTHLTEETQGKNDSQSIFAELLQDHESIIIFIREEIKPIADQMKADGISDYVTGLMEQHEKTAWMLRSHLN</sequence>
<dbReference type="RefSeq" id="WP_108742107.1">
    <property type="nucleotide sequence ID" value="NZ_CP020918.1"/>
</dbReference>
<evidence type="ECO:0000259" key="3">
    <source>
        <dbReference type="Pfam" id="PF00210"/>
    </source>
</evidence>
<dbReference type="Gene3D" id="1.20.1260.10">
    <property type="match status" value="1"/>
</dbReference>
<dbReference type="GO" id="GO:0008199">
    <property type="term" value="F:ferric iron binding"/>
    <property type="evidence" value="ECO:0007669"/>
    <property type="project" value="InterPro"/>
</dbReference>
<dbReference type="InterPro" id="IPR008331">
    <property type="entry name" value="Ferritin_DPS_dom"/>
</dbReference>
<dbReference type="InterPro" id="IPR009078">
    <property type="entry name" value="Ferritin-like_SF"/>
</dbReference>
<gene>
    <name evidence="4" type="ORF">FFWV33_17555</name>
</gene>
<comment type="similarity">
    <text evidence="1 2">Belongs to the Dps family.</text>
</comment>
<protein>
    <submittedName>
        <fullName evidence="4">DNA starvation/stationary phase protection protein</fullName>
    </submittedName>
</protein>